<keyword evidence="2" id="KW-1185">Reference proteome</keyword>
<proteinExistence type="predicted"/>
<dbReference type="Proteomes" id="UP000260311">
    <property type="component" value="Segment"/>
</dbReference>
<organism evidence="1 2">
    <name type="scientific">Vibrio phage YC</name>
    <dbReference type="NCBI Taxonomy" id="2267403"/>
    <lineage>
        <taxon>Viruses</taxon>
        <taxon>Duplodnaviria</taxon>
        <taxon>Heunggongvirae</taxon>
        <taxon>Uroviricota</taxon>
        <taxon>Caudoviricetes</taxon>
        <taxon>Pantevenvirales</taxon>
        <taxon>Ackermannviridae</taxon>
        <taxon>Campanilevirus</taxon>
        <taxon>Campanilevirus YC</taxon>
    </lineage>
</organism>
<dbReference type="EMBL" id="MH375644">
    <property type="protein sequence ID" value="AXC34551.1"/>
    <property type="molecule type" value="Genomic_DNA"/>
</dbReference>
<dbReference type="GeneID" id="55608629"/>
<dbReference type="RefSeq" id="YP_009838397.1">
    <property type="nucleotide sequence ID" value="NC_048709.1"/>
</dbReference>
<evidence type="ECO:0000313" key="2">
    <source>
        <dbReference type="Proteomes" id="UP000260311"/>
    </source>
</evidence>
<accession>A0A384ZSB7</accession>
<sequence>MKTISTILAIVAGFAFSAQAATIPACSGGEGGGYDRAMAAINAQLKGGHSMTRTNMNGSEDIMTAFNAGDCLLAPTQKDALLKLAPTFPISMKSLFTEAGHYYYSLAQYDNNSDYADFGTLEDHKNVRVAVVHGSGGALMIENFIRTDEDYKHLPLYFDDEYFALDAASEGTYIDPMSGDEVIVVGYLAVHRPQTIPKALQEDFTNRLGMGEINDRSFKQAKYRDKPVYRDCEINSSLAESATYGKENTLCVDAVVVSNIQGLKKLDTKAFVELTKAINKAAKNAK</sequence>
<reference evidence="1 2" key="1">
    <citation type="submission" date="2018-05" db="EMBL/GenBank/DDBJ databases">
        <title>The genome of Vibrio coralliilyticus phage YC.</title>
        <authorList>
            <person name="Benler S."/>
        </authorList>
    </citation>
    <scope>NUCLEOTIDE SEQUENCE [LARGE SCALE GENOMIC DNA]</scope>
</reference>
<dbReference type="KEGG" id="vg:55608629"/>
<evidence type="ECO:0000313" key="1">
    <source>
        <dbReference type="EMBL" id="AXC34551.1"/>
    </source>
</evidence>
<protein>
    <submittedName>
        <fullName evidence="1">Uncharacterized protein</fullName>
    </submittedName>
</protein>
<name>A0A384ZSB7_9CAUD</name>